<dbReference type="Gene3D" id="3.40.605.10">
    <property type="entry name" value="Aldehyde Dehydrogenase, Chain A, domain 1"/>
    <property type="match status" value="1"/>
</dbReference>
<organism evidence="9 10">
    <name type="scientific">Aspergillus bertholletiae</name>
    <dbReference type="NCBI Taxonomy" id="1226010"/>
    <lineage>
        <taxon>Eukaryota</taxon>
        <taxon>Fungi</taxon>
        <taxon>Dikarya</taxon>
        <taxon>Ascomycota</taxon>
        <taxon>Pezizomycotina</taxon>
        <taxon>Eurotiomycetes</taxon>
        <taxon>Eurotiomycetidae</taxon>
        <taxon>Eurotiales</taxon>
        <taxon>Aspergillaceae</taxon>
        <taxon>Aspergillus</taxon>
        <taxon>Aspergillus subgen. Circumdati</taxon>
    </lineage>
</organism>
<dbReference type="GO" id="GO:0004029">
    <property type="term" value="F:aldehyde dehydrogenase (NAD+) activity"/>
    <property type="evidence" value="ECO:0007669"/>
    <property type="project" value="UniProtKB-EC"/>
</dbReference>
<accession>A0A5N7BJY3</accession>
<dbReference type="EC" id="1.2.1.3" evidence="4"/>
<dbReference type="InterPro" id="IPR015590">
    <property type="entry name" value="Aldehyde_DH_dom"/>
</dbReference>
<comment type="similarity">
    <text evidence="2 7">Belongs to the aldehyde dehydrogenase family.</text>
</comment>
<evidence type="ECO:0000256" key="4">
    <source>
        <dbReference type="ARBA" id="ARBA00024226"/>
    </source>
</evidence>
<evidence type="ECO:0000313" key="10">
    <source>
        <dbReference type="Proteomes" id="UP000326198"/>
    </source>
</evidence>
<proteinExistence type="inferred from homology"/>
<dbReference type="PROSITE" id="PS00687">
    <property type="entry name" value="ALDEHYDE_DEHYDR_GLU"/>
    <property type="match status" value="1"/>
</dbReference>
<feature type="domain" description="Aldehyde dehydrogenase" evidence="8">
    <location>
        <begin position="23"/>
        <end position="485"/>
    </location>
</feature>
<evidence type="ECO:0000256" key="5">
    <source>
        <dbReference type="ARBA" id="ARBA00049194"/>
    </source>
</evidence>
<sequence>MAATKALKEVGLETRLFIDGKYVEASTSARISCFSPEDDSLITDDIHKAVREDIDCAVAAARRAFPSWSCTTAAQRAEKLMKLASLIEEHADQLALLEAACNGKPLQVFHGFEKVVARDVYRYYAGWCGKLGGESFPDDDASGLLKITKRQPLGVCAAIVAFNGPIAVMAFKVAPCLAAGNTIIVKASEKSPLSSLYFGKLANEAGIPPGVINFVSGDGETGSLLAHHMQIDMISFTGSTSTGKRITEAAARSNLKKVTLELGGKSPSIIFPDADLELAVKWCVNGIAILSGQECCASSLVYVHEDIKAQVVEQMKKGFEALQGCYGDSLSQTTAFPPLVDKAQYKSVASFIEDGKANATLVTGGERLFDKGCWIQPTIFVDPLPNAKVHKEEIFGPVVVISSFTNEEEVIEWTNKSAYGLHSAVFTQDINRAMRMTERLSTGTVCVNCCAIANINVPFGGLRQSGWGRELGREGIEEYTQIKTVLIK</sequence>
<dbReference type="Pfam" id="PF00171">
    <property type="entry name" value="Aldedh"/>
    <property type="match status" value="1"/>
</dbReference>
<dbReference type="AlphaFoldDB" id="A0A5N7BJY3"/>
<keyword evidence="3 7" id="KW-0560">Oxidoreductase</keyword>
<dbReference type="EMBL" id="ML736167">
    <property type="protein sequence ID" value="KAE8381807.1"/>
    <property type="molecule type" value="Genomic_DNA"/>
</dbReference>
<dbReference type="SUPFAM" id="SSF53720">
    <property type="entry name" value="ALDH-like"/>
    <property type="match status" value="1"/>
</dbReference>
<protein>
    <recommendedName>
        <fullName evidence="4">aldehyde dehydrogenase (NAD(+))</fullName>
        <ecNumber evidence="4">1.2.1.3</ecNumber>
    </recommendedName>
</protein>
<evidence type="ECO:0000313" key="9">
    <source>
        <dbReference type="EMBL" id="KAE8381807.1"/>
    </source>
</evidence>
<dbReference type="InterPro" id="IPR016163">
    <property type="entry name" value="Ald_DH_C"/>
</dbReference>
<dbReference type="InterPro" id="IPR029510">
    <property type="entry name" value="Ald_DH_CS_GLU"/>
</dbReference>
<reference evidence="9 10" key="1">
    <citation type="submission" date="2019-04" db="EMBL/GenBank/DDBJ databases">
        <title>Friends and foes A comparative genomics studyof 23 Aspergillus species from section Flavi.</title>
        <authorList>
            <consortium name="DOE Joint Genome Institute"/>
            <person name="Kjaerbolling I."/>
            <person name="Vesth T."/>
            <person name="Frisvad J.C."/>
            <person name="Nybo J.L."/>
            <person name="Theobald S."/>
            <person name="Kildgaard S."/>
            <person name="Isbrandt T."/>
            <person name="Kuo A."/>
            <person name="Sato A."/>
            <person name="Lyhne E.K."/>
            <person name="Kogle M.E."/>
            <person name="Wiebenga A."/>
            <person name="Kun R.S."/>
            <person name="Lubbers R.J."/>
            <person name="Makela M.R."/>
            <person name="Barry K."/>
            <person name="Chovatia M."/>
            <person name="Clum A."/>
            <person name="Daum C."/>
            <person name="Haridas S."/>
            <person name="He G."/>
            <person name="LaButti K."/>
            <person name="Lipzen A."/>
            <person name="Mondo S."/>
            <person name="Riley R."/>
            <person name="Salamov A."/>
            <person name="Simmons B.A."/>
            <person name="Magnuson J.K."/>
            <person name="Henrissat B."/>
            <person name="Mortensen U.H."/>
            <person name="Larsen T.O."/>
            <person name="Devries R.P."/>
            <person name="Grigoriev I.V."/>
            <person name="Machida M."/>
            <person name="Baker S.E."/>
            <person name="Andersen M.R."/>
        </authorList>
    </citation>
    <scope>NUCLEOTIDE SEQUENCE [LARGE SCALE GENOMIC DNA]</scope>
    <source>
        <strain evidence="9 10">IBT 29228</strain>
    </source>
</reference>
<dbReference type="InterPro" id="IPR016162">
    <property type="entry name" value="Ald_DH_N"/>
</dbReference>
<feature type="active site" evidence="6">
    <location>
        <position position="261"/>
    </location>
</feature>
<evidence type="ECO:0000256" key="6">
    <source>
        <dbReference type="PROSITE-ProRule" id="PRU10007"/>
    </source>
</evidence>
<evidence type="ECO:0000256" key="3">
    <source>
        <dbReference type="ARBA" id="ARBA00023002"/>
    </source>
</evidence>
<dbReference type="Gene3D" id="3.40.309.10">
    <property type="entry name" value="Aldehyde Dehydrogenase, Chain A, domain 2"/>
    <property type="match status" value="1"/>
</dbReference>
<comment type="pathway">
    <text evidence="1">Mycotoxin biosynthesis.</text>
</comment>
<dbReference type="InterPro" id="IPR016160">
    <property type="entry name" value="Ald_DH_CS_CYS"/>
</dbReference>
<dbReference type="OrthoDB" id="310895at2759"/>
<keyword evidence="10" id="KW-1185">Reference proteome</keyword>
<dbReference type="FunFam" id="3.40.309.10:FF:000012">
    <property type="entry name" value="Betaine aldehyde dehydrogenase"/>
    <property type="match status" value="1"/>
</dbReference>
<dbReference type="Proteomes" id="UP000326198">
    <property type="component" value="Unassembled WGS sequence"/>
</dbReference>
<gene>
    <name evidence="9" type="ORF">BDV26DRAFT_278431</name>
</gene>
<comment type="catalytic activity">
    <reaction evidence="5">
        <text>an aldehyde + NAD(+) + H2O = a carboxylate + NADH + 2 H(+)</text>
        <dbReference type="Rhea" id="RHEA:16185"/>
        <dbReference type="ChEBI" id="CHEBI:15377"/>
        <dbReference type="ChEBI" id="CHEBI:15378"/>
        <dbReference type="ChEBI" id="CHEBI:17478"/>
        <dbReference type="ChEBI" id="CHEBI:29067"/>
        <dbReference type="ChEBI" id="CHEBI:57540"/>
        <dbReference type="ChEBI" id="CHEBI:57945"/>
        <dbReference type="EC" id="1.2.1.3"/>
    </reaction>
</comment>
<evidence type="ECO:0000259" key="8">
    <source>
        <dbReference type="Pfam" id="PF00171"/>
    </source>
</evidence>
<dbReference type="PANTHER" id="PTHR11699">
    <property type="entry name" value="ALDEHYDE DEHYDROGENASE-RELATED"/>
    <property type="match status" value="1"/>
</dbReference>
<evidence type="ECO:0000256" key="1">
    <source>
        <dbReference type="ARBA" id="ARBA00004685"/>
    </source>
</evidence>
<dbReference type="PROSITE" id="PS00070">
    <property type="entry name" value="ALDEHYDE_DEHYDR_CYS"/>
    <property type="match status" value="1"/>
</dbReference>
<evidence type="ECO:0000256" key="7">
    <source>
        <dbReference type="RuleBase" id="RU003345"/>
    </source>
</evidence>
<dbReference type="FunFam" id="3.40.605.10:FF:000007">
    <property type="entry name" value="NAD/NADP-dependent betaine aldehyde dehydrogenase"/>
    <property type="match status" value="1"/>
</dbReference>
<name>A0A5N7BJY3_9EURO</name>
<evidence type="ECO:0000256" key="2">
    <source>
        <dbReference type="ARBA" id="ARBA00009986"/>
    </source>
</evidence>
<dbReference type="InterPro" id="IPR016161">
    <property type="entry name" value="Ald_DH/histidinol_DH"/>
</dbReference>